<dbReference type="Proteomes" id="UP000525298">
    <property type="component" value="Unassembled WGS sequence"/>
</dbReference>
<dbReference type="InterPro" id="IPR036390">
    <property type="entry name" value="WH_DNA-bd_sf"/>
</dbReference>
<keyword evidence="2" id="KW-0238">DNA-binding</keyword>
<dbReference type="Gene3D" id="1.10.10.10">
    <property type="entry name" value="Winged helix-like DNA-binding domain superfamily/Winged helix DNA-binding domain"/>
    <property type="match status" value="1"/>
</dbReference>
<dbReference type="GO" id="GO:0003700">
    <property type="term" value="F:DNA-binding transcription factor activity"/>
    <property type="evidence" value="ECO:0007669"/>
    <property type="project" value="InterPro"/>
</dbReference>
<dbReference type="RefSeq" id="WP_181551249.1">
    <property type="nucleotide sequence ID" value="NZ_JACDUS010000004.1"/>
</dbReference>
<dbReference type="SMART" id="SM00347">
    <property type="entry name" value="HTH_MARR"/>
    <property type="match status" value="1"/>
</dbReference>
<evidence type="ECO:0000313" key="2">
    <source>
        <dbReference type="EMBL" id="MBA2881605.1"/>
    </source>
</evidence>
<sequence>MIQDLFTNIARLSIKMRIYRAIEAAGSEAGDLRDREMLILEILSTQGPMSMSDLLRFFPGVRQSTLSTDVKRLRSELEMVDMKVDRNDMRVHLIELSQKGREKVAEIKARQARSYKPLAAAIGDEPDEIAVLQRVVDQAIELVDREITRHAESRD</sequence>
<proteinExistence type="predicted"/>
<dbReference type="SUPFAM" id="SSF46785">
    <property type="entry name" value="Winged helix' DNA-binding domain"/>
    <property type="match status" value="1"/>
</dbReference>
<accession>A0A7W0C9J3</accession>
<protein>
    <submittedName>
        <fullName evidence="2">DNA-binding MarR family transcriptional regulator</fullName>
    </submittedName>
</protein>
<dbReference type="InterPro" id="IPR036388">
    <property type="entry name" value="WH-like_DNA-bd_sf"/>
</dbReference>
<dbReference type="InterPro" id="IPR000835">
    <property type="entry name" value="HTH_MarR-typ"/>
</dbReference>
<dbReference type="EMBL" id="JACDUS010000004">
    <property type="protein sequence ID" value="MBA2881605.1"/>
    <property type="molecule type" value="Genomic_DNA"/>
</dbReference>
<dbReference type="GO" id="GO:0003677">
    <property type="term" value="F:DNA binding"/>
    <property type="evidence" value="ECO:0007669"/>
    <property type="project" value="UniProtKB-KW"/>
</dbReference>
<evidence type="ECO:0000313" key="3">
    <source>
        <dbReference type="Proteomes" id="UP000525298"/>
    </source>
</evidence>
<organism evidence="2 3">
    <name type="scientific">Desulfosalsimonas propionicica</name>
    <dbReference type="NCBI Taxonomy" id="332175"/>
    <lineage>
        <taxon>Bacteria</taxon>
        <taxon>Pseudomonadati</taxon>
        <taxon>Thermodesulfobacteriota</taxon>
        <taxon>Desulfobacteria</taxon>
        <taxon>Desulfobacterales</taxon>
        <taxon>Desulfosalsimonadaceae</taxon>
        <taxon>Desulfosalsimonas</taxon>
    </lineage>
</organism>
<dbReference type="AlphaFoldDB" id="A0A7W0C9J3"/>
<comment type="caution">
    <text evidence="2">The sequence shown here is derived from an EMBL/GenBank/DDBJ whole genome shotgun (WGS) entry which is preliminary data.</text>
</comment>
<gene>
    <name evidence="2" type="ORF">HNR65_001932</name>
</gene>
<evidence type="ECO:0000259" key="1">
    <source>
        <dbReference type="SMART" id="SM00347"/>
    </source>
</evidence>
<name>A0A7W0C9J3_9BACT</name>
<reference evidence="2 3" key="1">
    <citation type="submission" date="2020-07" db="EMBL/GenBank/DDBJ databases">
        <title>Genomic Encyclopedia of Type Strains, Phase IV (KMG-IV): sequencing the most valuable type-strain genomes for metagenomic binning, comparative biology and taxonomic classification.</title>
        <authorList>
            <person name="Goeker M."/>
        </authorList>
    </citation>
    <scope>NUCLEOTIDE SEQUENCE [LARGE SCALE GENOMIC DNA]</scope>
    <source>
        <strain evidence="2 3">DSM 17721</strain>
    </source>
</reference>
<feature type="domain" description="HTH marR-type" evidence="1">
    <location>
        <begin position="25"/>
        <end position="127"/>
    </location>
</feature>
<keyword evidence="3" id="KW-1185">Reference proteome</keyword>